<accession>A0A8S5PT62</accession>
<feature type="transmembrane region" description="Helical" evidence="1">
    <location>
        <begin position="20"/>
        <end position="38"/>
    </location>
</feature>
<proteinExistence type="predicted"/>
<reference evidence="2" key="1">
    <citation type="journal article" date="2021" name="Proc. Natl. Acad. Sci. U.S.A.">
        <title>A Catalog of Tens of Thousands of Viruses from Human Metagenomes Reveals Hidden Associations with Chronic Diseases.</title>
        <authorList>
            <person name="Tisza M.J."/>
            <person name="Buck C.B."/>
        </authorList>
    </citation>
    <scope>NUCLEOTIDE SEQUENCE</scope>
    <source>
        <strain evidence="2">CtjhW4</strain>
    </source>
</reference>
<keyword evidence="1" id="KW-0472">Membrane</keyword>
<sequence length="43" mass="5390">MFYSQNIFSFLLYQMRRYTFIFTFSFKYNIFLIVCRILNSLIS</sequence>
<evidence type="ECO:0000313" key="2">
    <source>
        <dbReference type="EMBL" id="DAE09717.1"/>
    </source>
</evidence>
<keyword evidence="1" id="KW-1133">Transmembrane helix</keyword>
<name>A0A8S5PT62_9CAUD</name>
<protein>
    <submittedName>
        <fullName evidence="2">Uncharacterized protein</fullName>
    </submittedName>
</protein>
<dbReference type="EMBL" id="BK015491">
    <property type="protein sequence ID" value="DAE09717.1"/>
    <property type="molecule type" value="Genomic_DNA"/>
</dbReference>
<organism evidence="2">
    <name type="scientific">Myoviridae sp. ctjhW4</name>
    <dbReference type="NCBI Taxonomy" id="2825162"/>
    <lineage>
        <taxon>Viruses</taxon>
        <taxon>Duplodnaviria</taxon>
        <taxon>Heunggongvirae</taxon>
        <taxon>Uroviricota</taxon>
        <taxon>Caudoviricetes</taxon>
    </lineage>
</organism>
<evidence type="ECO:0000256" key="1">
    <source>
        <dbReference type="SAM" id="Phobius"/>
    </source>
</evidence>
<keyword evidence="1" id="KW-0812">Transmembrane</keyword>